<gene>
    <name evidence="1" type="ORF">B296_00036322</name>
</gene>
<proteinExistence type="predicted"/>
<evidence type="ECO:0000313" key="2">
    <source>
        <dbReference type="Proteomes" id="UP000287651"/>
    </source>
</evidence>
<name>A0A426XLM6_ENSVE</name>
<dbReference type="Proteomes" id="UP000287651">
    <property type="component" value="Unassembled WGS sequence"/>
</dbReference>
<dbReference type="AlphaFoldDB" id="A0A426XLM6"/>
<dbReference type="EMBL" id="AMZH03019446">
    <property type="protein sequence ID" value="RRT40352.1"/>
    <property type="molecule type" value="Genomic_DNA"/>
</dbReference>
<comment type="caution">
    <text evidence="1">The sequence shown here is derived from an EMBL/GenBank/DDBJ whole genome shotgun (WGS) entry which is preliminary data.</text>
</comment>
<sequence>MVASKEERWMGPLVEVAKVARGIVGNWRLFELEGGVTIYLRLLVRPHPSLSSIEERGKATEATTGATISPLKVELKEEDARRQRVKCSFKKRRANRMDRAMGGSPFVDRMRTRKRNGVAVAKRDAHTGARKRSKCMFWFGWGGG</sequence>
<evidence type="ECO:0000313" key="1">
    <source>
        <dbReference type="EMBL" id="RRT40352.1"/>
    </source>
</evidence>
<organism evidence="1 2">
    <name type="scientific">Ensete ventricosum</name>
    <name type="common">Abyssinian banana</name>
    <name type="synonym">Musa ensete</name>
    <dbReference type="NCBI Taxonomy" id="4639"/>
    <lineage>
        <taxon>Eukaryota</taxon>
        <taxon>Viridiplantae</taxon>
        <taxon>Streptophyta</taxon>
        <taxon>Embryophyta</taxon>
        <taxon>Tracheophyta</taxon>
        <taxon>Spermatophyta</taxon>
        <taxon>Magnoliopsida</taxon>
        <taxon>Liliopsida</taxon>
        <taxon>Zingiberales</taxon>
        <taxon>Musaceae</taxon>
        <taxon>Ensete</taxon>
    </lineage>
</organism>
<reference evidence="1 2" key="1">
    <citation type="journal article" date="2014" name="Agronomy (Basel)">
        <title>A Draft Genome Sequence for Ensete ventricosum, the Drought-Tolerant Tree Against Hunger.</title>
        <authorList>
            <person name="Harrison J."/>
            <person name="Moore K.A."/>
            <person name="Paszkiewicz K."/>
            <person name="Jones T."/>
            <person name="Grant M."/>
            <person name="Ambacheew D."/>
            <person name="Muzemil S."/>
            <person name="Studholme D.J."/>
        </authorList>
    </citation>
    <scope>NUCLEOTIDE SEQUENCE [LARGE SCALE GENOMIC DNA]</scope>
</reference>
<protein>
    <submittedName>
        <fullName evidence="1">Uncharacterized protein</fullName>
    </submittedName>
</protein>
<accession>A0A426XLM6</accession>